<comment type="caution">
    <text evidence="1">The sequence shown here is derived from an EMBL/GenBank/DDBJ whole genome shotgun (WGS) entry which is preliminary data.</text>
</comment>
<dbReference type="EMBL" id="CABN01000106">
    <property type="protein sequence ID" value="CBI00224.1"/>
    <property type="molecule type" value="Genomic_DNA"/>
</dbReference>
<reference evidence="1" key="1">
    <citation type="submission" date="2009-10" db="EMBL/GenBank/DDBJ databases">
        <title>Diversity of trophic interactions inside an arsenic-rich microbial ecosystem.</title>
        <authorList>
            <person name="Bertin P.N."/>
            <person name="Heinrich-Salmeron A."/>
            <person name="Pelletier E."/>
            <person name="Goulhen-Chollet F."/>
            <person name="Arsene-Ploetze F."/>
            <person name="Gallien S."/>
            <person name="Calteau A."/>
            <person name="Vallenet D."/>
            <person name="Casiot C."/>
            <person name="Chane-Woon-Ming B."/>
            <person name="Giloteaux L."/>
            <person name="Barakat M."/>
            <person name="Bonnefoy V."/>
            <person name="Bruneel O."/>
            <person name="Chandler M."/>
            <person name="Cleiss J."/>
            <person name="Duran R."/>
            <person name="Elbaz-Poulichet F."/>
            <person name="Fonknechten N."/>
            <person name="Lauga B."/>
            <person name="Mornico D."/>
            <person name="Ortet P."/>
            <person name="Schaeffer C."/>
            <person name="Siguier P."/>
            <person name="Alexander Thil Smith A."/>
            <person name="Van Dorsselaer A."/>
            <person name="Weissenbach J."/>
            <person name="Medigue C."/>
            <person name="Le Paslier D."/>
        </authorList>
    </citation>
    <scope>NUCLEOTIDE SEQUENCE</scope>
</reference>
<proteinExistence type="predicted"/>
<evidence type="ECO:0000313" key="1">
    <source>
        <dbReference type="EMBL" id="CBI00224.1"/>
    </source>
</evidence>
<sequence length="46" mass="5279">MNSAISVLKSVDVDEDETCGKKFLFPLREPVIQWPCFRFGVKHVDP</sequence>
<protein>
    <submittedName>
        <fullName evidence="1">Uncharacterized protein</fullName>
    </submittedName>
</protein>
<gene>
    <name evidence="1" type="ORF">CARN3_1225</name>
</gene>
<accession>E6PZ65</accession>
<organism evidence="1">
    <name type="scientific">mine drainage metagenome</name>
    <dbReference type="NCBI Taxonomy" id="410659"/>
    <lineage>
        <taxon>unclassified sequences</taxon>
        <taxon>metagenomes</taxon>
        <taxon>ecological metagenomes</taxon>
    </lineage>
</organism>
<name>E6PZ65_9ZZZZ</name>
<dbReference type="AlphaFoldDB" id="E6PZ65"/>